<dbReference type="InterPro" id="IPR036078">
    <property type="entry name" value="Spo11/TopoVI_A_sf"/>
</dbReference>
<gene>
    <name evidence="2" type="ORF">FD04_GL001665</name>
</gene>
<dbReference type="AlphaFoldDB" id="A0A0R1LP73"/>
<evidence type="ECO:0000313" key="2">
    <source>
        <dbReference type="EMBL" id="KRK97629.1"/>
    </source>
</evidence>
<evidence type="ECO:0000313" key="3">
    <source>
        <dbReference type="Proteomes" id="UP000051160"/>
    </source>
</evidence>
<reference evidence="2 3" key="1">
    <citation type="journal article" date="2015" name="Genome Announc.">
        <title>Expanding the biotechnology potential of lactobacilli through comparative genomics of 213 strains and associated genera.</title>
        <authorList>
            <person name="Sun Z."/>
            <person name="Harris H.M."/>
            <person name="McCann A."/>
            <person name="Guo C."/>
            <person name="Argimon S."/>
            <person name="Zhang W."/>
            <person name="Yang X."/>
            <person name="Jeffery I.B."/>
            <person name="Cooney J.C."/>
            <person name="Kagawa T.F."/>
            <person name="Liu W."/>
            <person name="Song Y."/>
            <person name="Salvetti E."/>
            <person name="Wrobel A."/>
            <person name="Rasinkangas P."/>
            <person name="Parkhill J."/>
            <person name="Rea M.C."/>
            <person name="O'Sullivan O."/>
            <person name="Ritari J."/>
            <person name="Douillard F.P."/>
            <person name="Paul Ross R."/>
            <person name="Yang R."/>
            <person name="Briner A.E."/>
            <person name="Felis G.E."/>
            <person name="de Vos W.M."/>
            <person name="Barrangou R."/>
            <person name="Klaenhammer T.R."/>
            <person name="Caufield P.W."/>
            <person name="Cui Y."/>
            <person name="Zhang H."/>
            <person name="O'Toole P.W."/>
        </authorList>
    </citation>
    <scope>NUCLEOTIDE SEQUENCE [LARGE SCALE GENOMIC DNA]</scope>
    <source>
        <strain evidence="2 3">DSM 19909</strain>
    </source>
</reference>
<keyword evidence="3" id="KW-1185">Reference proteome</keyword>
<protein>
    <recommendedName>
        <fullName evidence="1">DUF2399 domain-containing protein</fullName>
    </recommendedName>
</protein>
<dbReference type="GO" id="GO:0005694">
    <property type="term" value="C:chromosome"/>
    <property type="evidence" value="ECO:0007669"/>
    <property type="project" value="InterPro"/>
</dbReference>
<comment type="caution">
    <text evidence="2">The sequence shown here is derived from an EMBL/GenBank/DDBJ whole genome shotgun (WGS) entry which is preliminary data.</text>
</comment>
<evidence type="ECO:0000259" key="1">
    <source>
        <dbReference type="Pfam" id="PF09664"/>
    </source>
</evidence>
<dbReference type="InterPro" id="IPR024465">
    <property type="entry name" value="DUF2399"/>
</dbReference>
<feature type="domain" description="DUF2399" evidence="1">
    <location>
        <begin position="89"/>
        <end position="162"/>
    </location>
</feature>
<name>A0A0R1LP73_9LACO</name>
<dbReference type="Proteomes" id="UP000051160">
    <property type="component" value="Unassembled WGS sequence"/>
</dbReference>
<dbReference type="PATRIC" id="fig|1423776.4.peg.1686"/>
<accession>A0A0R1LP73</accession>
<dbReference type="Pfam" id="PF09664">
    <property type="entry name" value="DUF2399"/>
    <property type="match status" value="1"/>
</dbReference>
<proteinExistence type="predicted"/>
<dbReference type="GO" id="GO:0003677">
    <property type="term" value="F:DNA binding"/>
    <property type="evidence" value="ECO:0007669"/>
    <property type="project" value="InterPro"/>
</dbReference>
<organism evidence="2 3">
    <name type="scientific">Secundilactobacillus odoratitofui DSM 19909 = JCM 15043</name>
    <dbReference type="NCBI Taxonomy" id="1423776"/>
    <lineage>
        <taxon>Bacteria</taxon>
        <taxon>Bacillati</taxon>
        <taxon>Bacillota</taxon>
        <taxon>Bacilli</taxon>
        <taxon>Lactobacillales</taxon>
        <taxon>Lactobacillaceae</taxon>
        <taxon>Secundilactobacillus</taxon>
    </lineage>
</organism>
<dbReference type="EMBL" id="AZEE01000029">
    <property type="protein sequence ID" value="KRK97629.1"/>
    <property type="molecule type" value="Genomic_DNA"/>
</dbReference>
<sequence>MLPPRGQQAVNLGLPAHSLNDSTANPSLYNYYQWVLRHYFKNQTLNELTAKLIGMAFVCNHIFKTDLPQPLSLNPWQRDQMLDYPLATDRAVIVENNGIFALLATQHPNWSLINQGGNDFQTDYVTLMQRLEARGIRFTYLGDLDAKGIQIADTLFCQLKETSIEDFLALQTESRVSEWLTLMGHPSVKRTKRLMVKTPALQKQMTAISIFGKYVEQEQLMPIYETLISEWLNSED</sequence>
<dbReference type="STRING" id="1423776.FD04_GL001665"/>
<dbReference type="SUPFAM" id="SSF56726">
    <property type="entry name" value="DNA topoisomerase IV, alpha subunit"/>
    <property type="match status" value="1"/>
</dbReference>